<evidence type="ECO:0000256" key="9">
    <source>
        <dbReference type="ARBA" id="ARBA00032005"/>
    </source>
</evidence>
<organism evidence="17 18">
    <name type="scientific">Candidatus Gemmiger avicola</name>
    <dbReference type="NCBI Taxonomy" id="2838605"/>
    <lineage>
        <taxon>Bacteria</taxon>
        <taxon>Bacillati</taxon>
        <taxon>Bacillota</taxon>
        <taxon>Clostridia</taxon>
        <taxon>Eubacteriales</taxon>
        <taxon>Gemmiger</taxon>
    </lineage>
</organism>
<feature type="binding site" evidence="13">
    <location>
        <begin position="52"/>
        <end position="58"/>
    </location>
    <ligand>
        <name>substrate</name>
    </ligand>
</feature>
<dbReference type="PANTHER" id="PTHR11644:SF2">
    <property type="entry name" value="CYTIDINE DEAMINASE"/>
    <property type="match status" value="1"/>
</dbReference>
<dbReference type="SUPFAM" id="SSF53927">
    <property type="entry name" value="Cytidine deaminase-like"/>
    <property type="match status" value="1"/>
</dbReference>
<accession>A0A9D2S372</accession>
<reference evidence="17" key="2">
    <citation type="submission" date="2021-04" db="EMBL/GenBank/DDBJ databases">
        <authorList>
            <person name="Gilroy R."/>
        </authorList>
    </citation>
    <scope>NUCLEOTIDE SEQUENCE</scope>
    <source>
        <strain evidence="17">ChiBcec8-13705</strain>
    </source>
</reference>
<evidence type="ECO:0000256" key="5">
    <source>
        <dbReference type="ARBA" id="ARBA00018266"/>
    </source>
</evidence>
<keyword evidence="6 14" id="KW-0479">Metal-binding</keyword>
<dbReference type="PROSITE" id="PS00903">
    <property type="entry name" value="CYT_DCMP_DEAMINASES_1"/>
    <property type="match status" value="1"/>
</dbReference>
<dbReference type="InterPro" id="IPR002125">
    <property type="entry name" value="CMP_dCMP_dom"/>
</dbReference>
<dbReference type="GO" id="GO:0055086">
    <property type="term" value="P:nucleobase-containing small molecule metabolic process"/>
    <property type="evidence" value="ECO:0007669"/>
    <property type="project" value="UniProtKB-ARBA"/>
</dbReference>
<dbReference type="CDD" id="cd01283">
    <property type="entry name" value="cytidine_deaminase"/>
    <property type="match status" value="1"/>
</dbReference>
<sequence length="151" mass="16001">MSGAKLPKAEAAALICAAFAAREYAYVPYSRFAVGAALREQGGQGRVFTGCNIENASYTPTNCAERTALFKAVSEGARQFDAIAIVGSKLGERNTLVTGPCGVCRQALYEFGGPALVVIMAKSEDDYIETTLGELLPYGFGPQNLDVDPNH</sequence>
<dbReference type="EC" id="3.5.4.5" evidence="4 15"/>
<evidence type="ECO:0000256" key="8">
    <source>
        <dbReference type="ARBA" id="ARBA00022833"/>
    </source>
</evidence>
<evidence type="ECO:0000256" key="10">
    <source>
        <dbReference type="ARBA" id="ARBA00049252"/>
    </source>
</evidence>
<dbReference type="GO" id="GO:0004126">
    <property type="term" value="F:cytidine deaminase activity"/>
    <property type="evidence" value="ECO:0007669"/>
    <property type="project" value="UniProtKB-UniRule"/>
</dbReference>
<evidence type="ECO:0000256" key="7">
    <source>
        <dbReference type="ARBA" id="ARBA00022801"/>
    </source>
</evidence>
<dbReference type="NCBIfam" id="NF004064">
    <property type="entry name" value="PRK05578.1"/>
    <property type="match status" value="1"/>
</dbReference>
<dbReference type="Pfam" id="PF00383">
    <property type="entry name" value="dCMP_cyt_deam_1"/>
    <property type="match status" value="1"/>
</dbReference>
<dbReference type="InterPro" id="IPR050202">
    <property type="entry name" value="Cyt/Deoxycyt_deaminase"/>
</dbReference>
<dbReference type="PROSITE" id="PS51747">
    <property type="entry name" value="CYT_DCMP_DEAMINASES_2"/>
    <property type="match status" value="1"/>
</dbReference>
<proteinExistence type="inferred from homology"/>
<dbReference type="InterPro" id="IPR006262">
    <property type="entry name" value="Cyt_deam_tetra"/>
</dbReference>
<evidence type="ECO:0000256" key="12">
    <source>
        <dbReference type="PIRSR" id="PIRSR606262-1"/>
    </source>
</evidence>
<comment type="similarity">
    <text evidence="3 15">Belongs to the cytidine and deoxycytidylate deaminase family.</text>
</comment>
<evidence type="ECO:0000256" key="4">
    <source>
        <dbReference type="ARBA" id="ARBA00012783"/>
    </source>
</evidence>
<protein>
    <recommendedName>
        <fullName evidence="5 15">Cytidine deaminase</fullName>
        <ecNumber evidence="4 15">3.5.4.5</ecNumber>
    </recommendedName>
    <alternativeName>
        <fullName evidence="9 15">Cytidine aminohydrolase</fullName>
    </alternativeName>
</protein>
<evidence type="ECO:0000313" key="17">
    <source>
        <dbReference type="EMBL" id="HJB41015.1"/>
    </source>
</evidence>
<feature type="domain" description="CMP/dCMP-type deaminase" evidence="16">
    <location>
        <begin position="9"/>
        <end position="143"/>
    </location>
</feature>
<evidence type="ECO:0000256" key="1">
    <source>
        <dbReference type="ARBA" id="ARBA00001947"/>
    </source>
</evidence>
<dbReference type="Gene3D" id="3.40.140.10">
    <property type="entry name" value="Cytidine Deaminase, domain 2"/>
    <property type="match status" value="1"/>
</dbReference>
<evidence type="ECO:0000256" key="11">
    <source>
        <dbReference type="ARBA" id="ARBA00049558"/>
    </source>
</evidence>
<feature type="binding site" evidence="14">
    <location>
        <position position="63"/>
    </location>
    <ligand>
        <name>Zn(2+)</name>
        <dbReference type="ChEBI" id="CHEBI:29105"/>
        <note>catalytic</note>
    </ligand>
</feature>
<evidence type="ECO:0000256" key="15">
    <source>
        <dbReference type="RuleBase" id="RU364006"/>
    </source>
</evidence>
<comment type="catalytic activity">
    <reaction evidence="11 15">
        <text>cytidine + H2O + H(+) = uridine + NH4(+)</text>
        <dbReference type="Rhea" id="RHEA:16069"/>
        <dbReference type="ChEBI" id="CHEBI:15377"/>
        <dbReference type="ChEBI" id="CHEBI:15378"/>
        <dbReference type="ChEBI" id="CHEBI:16704"/>
        <dbReference type="ChEBI" id="CHEBI:17562"/>
        <dbReference type="ChEBI" id="CHEBI:28938"/>
        <dbReference type="EC" id="3.5.4.5"/>
    </reaction>
</comment>
<feature type="binding site" evidence="14">
    <location>
        <position position="104"/>
    </location>
    <ligand>
        <name>Zn(2+)</name>
        <dbReference type="ChEBI" id="CHEBI:29105"/>
        <note>catalytic</note>
    </ligand>
</feature>
<dbReference type="AlphaFoldDB" id="A0A9D2S372"/>
<evidence type="ECO:0000256" key="6">
    <source>
        <dbReference type="ARBA" id="ARBA00022723"/>
    </source>
</evidence>
<feature type="binding site" evidence="14">
    <location>
        <position position="101"/>
    </location>
    <ligand>
        <name>Zn(2+)</name>
        <dbReference type="ChEBI" id="CHEBI:29105"/>
        <note>catalytic</note>
    </ligand>
</feature>
<dbReference type="Proteomes" id="UP000886803">
    <property type="component" value="Unassembled WGS sequence"/>
</dbReference>
<dbReference type="GO" id="GO:0042802">
    <property type="term" value="F:identical protein binding"/>
    <property type="evidence" value="ECO:0007669"/>
    <property type="project" value="UniProtKB-ARBA"/>
</dbReference>
<dbReference type="NCBIfam" id="TIGR01354">
    <property type="entry name" value="cyt_deam_tetra"/>
    <property type="match status" value="1"/>
</dbReference>
<evidence type="ECO:0000313" key="18">
    <source>
        <dbReference type="Proteomes" id="UP000886803"/>
    </source>
</evidence>
<evidence type="ECO:0000256" key="3">
    <source>
        <dbReference type="ARBA" id="ARBA00006576"/>
    </source>
</evidence>
<dbReference type="GO" id="GO:0005829">
    <property type="term" value="C:cytosol"/>
    <property type="evidence" value="ECO:0007669"/>
    <property type="project" value="TreeGrafter"/>
</dbReference>
<evidence type="ECO:0000259" key="16">
    <source>
        <dbReference type="PROSITE" id="PS51747"/>
    </source>
</evidence>
<dbReference type="PANTHER" id="PTHR11644">
    <property type="entry name" value="CYTIDINE DEAMINASE"/>
    <property type="match status" value="1"/>
</dbReference>
<comment type="cofactor">
    <cofactor evidence="1 14 15">
        <name>Zn(2+)</name>
        <dbReference type="ChEBI" id="CHEBI:29105"/>
    </cofactor>
</comment>
<evidence type="ECO:0000256" key="13">
    <source>
        <dbReference type="PIRSR" id="PIRSR606262-2"/>
    </source>
</evidence>
<comment type="catalytic activity">
    <reaction evidence="10 15">
        <text>2'-deoxycytidine + H2O + H(+) = 2'-deoxyuridine + NH4(+)</text>
        <dbReference type="Rhea" id="RHEA:13433"/>
        <dbReference type="ChEBI" id="CHEBI:15377"/>
        <dbReference type="ChEBI" id="CHEBI:15378"/>
        <dbReference type="ChEBI" id="CHEBI:15698"/>
        <dbReference type="ChEBI" id="CHEBI:16450"/>
        <dbReference type="ChEBI" id="CHEBI:28938"/>
        <dbReference type="EC" id="3.5.4.5"/>
    </reaction>
</comment>
<keyword evidence="7 15" id="KW-0378">Hydrolase</keyword>
<dbReference type="InterPro" id="IPR016192">
    <property type="entry name" value="APOBEC/CMP_deaminase_Zn-bd"/>
</dbReference>
<evidence type="ECO:0000256" key="14">
    <source>
        <dbReference type="PIRSR" id="PIRSR606262-3"/>
    </source>
</evidence>
<feature type="active site" description="Proton donor" evidence="12">
    <location>
        <position position="65"/>
    </location>
</feature>
<dbReference type="GO" id="GO:0008270">
    <property type="term" value="F:zinc ion binding"/>
    <property type="evidence" value="ECO:0007669"/>
    <property type="project" value="UniProtKB-UniRule"/>
</dbReference>
<comment type="caution">
    <text evidence="17">The sequence shown here is derived from an EMBL/GenBank/DDBJ whole genome shotgun (WGS) entry which is preliminary data.</text>
</comment>
<gene>
    <name evidence="17" type="ORF">H9945_00785</name>
</gene>
<evidence type="ECO:0000256" key="2">
    <source>
        <dbReference type="ARBA" id="ARBA00003949"/>
    </source>
</evidence>
<dbReference type="EMBL" id="DWYG01000009">
    <property type="protein sequence ID" value="HJB41015.1"/>
    <property type="molecule type" value="Genomic_DNA"/>
</dbReference>
<reference evidence="17" key="1">
    <citation type="journal article" date="2021" name="PeerJ">
        <title>Extensive microbial diversity within the chicken gut microbiome revealed by metagenomics and culture.</title>
        <authorList>
            <person name="Gilroy R."/>
            <person name="Ravi A."/>
            <person name="Getino M."/>
            <person name="Pursley I."/>
            <person name="Horton D.L."/>
            <person name="Alikhan N.F."/>
            <person name="Baker D."/>
            <person name="Gharbi K."/>
            <person name="Hall N."/>
            <person name="Watson M."/>
            <person name="Adriaenssens E.M."/>
            <person name="Foster-Nyarko E."/>
            <person name="Jarju S."/>
            <person name="Secka A."/>
            <person name="Antonio M."/>
            <person name="Oren A."/>
            <person name="Chaudhuri R.R."/>
            <person name="La Ragione R."/>
            <person name="Hildebrand F."/>
            <person name="Pallen M.J."/>
        </authorList>
    </citation>
    <scope>NUCLEOTIDE SEQUENCE</scope>
    <source>
        <strain evidence="17">ChiBcec8-13705</strain>
    </source>
</reference>
<keyword evidence="8 14" id="KW-0862">Zinc</keyword>
<dbReference type="InterPro" id="IPR016193">
    <property type="entry name" value="Cytidine_deaminase-like"/>
</dbReference>
<dbReference type="FunFam" id="3.40.140.10:FF:000008">
    <property type="entry name" value="Cytidine deaminase"/>
    <property type="match status" value="1"/>
</dbReference>
<name>A0A9D2S372_9FIRM</name>
<dbReference type="GO" id="GO:0072527">
    <property type="term" value="P:pyrimidine-containing compound metabolic process"/>
    <property type="evidence" value="ECO:0007669"/>
    <property type="project" value="UniProtKB-ARBA"/>
</dbReference>
<comment type="function">
    <text evidence="2 15">This enzyme scavenges exogenous and endogenous cytidine and 2'-deoxycytidine for UMP synthesis.</text>
</comment>